<evidence type="ECO:0000256" key="1">
    <source>
        <dbReference type="SAM" id="Phobius"/>
    </source>
</evidence>
<dbReference type="EMBL" id="JAGEMK010000006">
    <property type="protein sequence ID" value="MBO1752612.1"/>
    <property type="molecule type" value="Genomic_DNA"/>
</dbReference>
<sequence length="193" mass="20104">MGRRDKLGLLGETLVVGAAVAVVSIPLVTAVPAVAASVRHLRRHLLGEPDTLGALAREMVVAARDLWWVGLVLPIALLVLGFNLWAAAWVPGGDVVRVVILAIAAALLVVVLRAAARWVPGARATRLLADSARRSRADLAGSALLVVALGACGLLVWMLVPLLLVVGGLVVLAAVAVENRWDLRDADPEEGLG</sequence>
<protein>
    <recommendedName>
        <fullName evidence="4">Poxvirus protein I5</fullName>
    </recommendedName>
</protein>
<dbReference type="Proteomes" id="UP000664209">
    <property type="component" value="Unassembled WGS sequence"/>
</dbReference>
<evidence type="ECO:0000313" key="2">
    <source>
        <dbReference type="EMBL" id="MBO1752612.1"/>
    </source>
</evidence>
<comment type="caution">
    <text evidence="2">The sequence shown here is derived from an EMBL/GenBank/DDBJ whole genome shotgun (WGS) entry which is preliminary data.</text>
</comment>
<evidence type="ECO:0008006" key="4">
    <source>
        <dbReference type="Google" id="ProtNLM"/>
    </source>
</evidence>
<organism evidence="2 3">
    <name type="scientific">Actinotalea soli</name>
    <dbReference type="NCBI Taxonomy" id="2819234"/>
    <lineage>
        <taxon>Bacteria</taxon>
        <taxon>Bacillati</taxon>
        <taxon>Actinomycetota</taxon>
        <taxon>Actinomycetes</taxon>
        <taxon>Micrococcales</taxon>
        <taxon>Cellulomonadaceae</taxon>
        <taxon>Actinotalea</taxon>
    </lineage>
</organism>
<evidence type="ECO:0000313" key="3">
    <source>
        <dbReference type="Proteomes" id="UP000664209"/>
    </source>
</evidence>
<feature type="transmembrane region" description="Helical" evidence="1">
    <location>
        <begin position="14"/>
        <end position="36"/>
    </location>
</feature>
<proteinExistence type="predicted"/>
<feature type="transmembrane region" description="Helical" evidence="1">
    <location>
        <begin position="143"/>
        <end position="176"/>
    </location>
</feature>
<accession>A0A939LWM9</accession>
<dbReference type="AlphaFoldDB" id="A0A939LWM9"/>
<keyword evidence="1" id="KW-0472">Membrane</keyword>
<keyword evidence="1" id="KW-0812">Transmembrane</keyword>
<gene>
    <name evidence="2" type="ORF">J4G33_12435</name>
</gene>
<feature type="transmembrane region" description="Helical" evidence="1">
    <location>
        <begin position="95"/>
        <end position="116"/>
    </location>
</feature>
<reference evidence="2" key="1">
    <citation type="submission" date="2021-03" db="EMBL/GenBank/DDBJ databases">
        <title>Actinotalea soli sp. nov., isolated from soil.</title>
        <authorList>
            <person name="Ping W."/>
            <person name="Zhang J."/>
        </authorList>
    </citation>
    <scope>NUCLEOTIDE SEQUENCE</scope>
    <source>
        <strain evidence="2">BY-33</strain>
    </source>
</reference>
<name>A0A939LWM9_9CELL</name>
<keyword evidence="3" id="KW-1185">Reference proteome</keyword>
<feature type="transmembrane region" description="Helical" evidence="1">
    <location>
        <begin position="66"/>
        <end position="89"/>
    </location>
</feature>
<keyword evidence="1" id="KW-1133">Transmembrane helix</keyword>